<reference evidence="5" key="2">
    <citation type="submission" date="2020-04" db="EMBL/GenBank/DDBJ databases">
        <authorList>
            <consortium name="NCBI Genome Project"/>
        </authorList>
    </citation>
    <scope>NUCLEOTIDE SEQUENCE</scope>
    <source>
        <strain evidence="5">CBS 304.34</strain>
    </source>
</reference>
<reference evidence="5" key="3">
    <citation type="submission" date="2025-04" db="UniProtKB">
        <authorList>
            <consortium name="RefSeq"/>
        </authorList>
    </citation>
    <scope>IDENTIFICATION</scope>
    <source>
        <strain evidence="5">CBS 304.34</strain>
    </source>
</reference>
<dbReference type="GO" id="GO:0046872">
    <property type="term" value="F:metal ion binding"/>
    <property type="evidence" value="ECO:0007669"/>
    <property type="project" value="UniProtKB-KW"/>
</dbReference>
<accession>A0A6A6Y0P7</accession>
<dbReference type="Proteomes" id="UP000504636">
    <property type="component" value="Unplaced"/>
</dbReference>
<gene>
    <name evidence="3 5" type="ORF">BDZ99DRAFT_455134</name>
</gene>
<keyword evidence="1" id="KW-0479">Metal-binding</keyword>
<evidence type="ECO:0000313" key="3">
    <source>
        <dbReference type="EMBL" id="KAF2802342.1"/>
    </source>
</evidence>
<reference evidence="3 5" key="1">
    <citation type="journal article" date="2020" name="Stud. Mycol.">
        <title>101 Dothideomycetes genomes: a test case for predicting lifestyles and emergence of pathogens.</title>
        <authorList>
            <person name="Haridas S."/>
            <person name="Albert R."/>
            <person name="Binder M."/>
            <person name="Bloem J."/>
            <person name="Labutti K."/>
            <person name="Salamov A."/>
            <person name="Andreopoulos B."/>
            <person name="Baker S."/>
            <person name="Barry K."/>
            <person name="Bills G."/>
            <person name="Bluhm B."/>
            <person name="Cannon C."/>
            <person name="Castanera R."/>
            <person name="Culley D."/>
            <person name="Daum C."/>
            <person name="Ezra D."/>
            <person name="Gonzalez J."/>
            <person name="Henrissat B."/>
            <person name="Kuo A."/>
            <person name="Liang C."/>
            <person name="Lipzen A."/>
            <person name="Lutzoni F."/>
            <person name="Magnuson J."/>
            <person name="Mondo S."/>
            <person name="Nolan M."/>
            <person name="Ohm R."/>
            <person name="Pangilinan J."/>
            <person name="Park H.-J."/>
            <person name="Ramirez L."/>
            <person name="Alfaro M."/>
            <person name="Sun H."/>
            <person name="Tritt A."/>
            <person name="Yoshinaga Y."/>
            <person name="Zwiers L.-H."/>
            <person name="Turgeon B."/>
            <person name="Goodwin S."/>
            <person name="Spatafora J."/>
            <person name="Crous P."/>
            <person name="Grigoriev I."/>
        </authorList>
    </citation>
    <scope>NUCLEOTIDE SEQUENCE</scope>
    <source>
        <strain evidence="3 5">CBS 304.34</strain>
    </source>
</reference>
<dbReference type="InterPro" id="IPR014710">
    <property type="entry name" value="RmlC-like_jellyroll"/>
</dbReference>
<evidence type="ECO:0000313" key="5">
    <source>
        <dbReference type="RefSeq" id="XP_033569306.1"/>
    </source>
</evidence>
<keyword evidence="4" id="KW-1185">Reference proteome</keyword>
<dbReference type="InterPro" id="IPR011051">
    <property type="entry name" value="RmlC_Cupin_sf"/>
</dbReference>
<protein>
    <recommendedName>
        <fullName evidence="2">Cupin type-2 domain-containing protein</fullName>
    </recommendedName>
</protein>
<dbReference type="GeneID" id="54459321"/>
<dbReference type="InterPro" id="IPR013096">
    <property type="entry name" value="Cupin_2"/>
</dbReference>
<dbReference type="Pfam" id="PF07883">
    <property type="entry name" value="Cupin_2"/>
    <property type="match status" value="1"/>
</dbReference>
<evidence type="ECO:0000259" key="2">
    <source>
        <dbReference type="Pfam" id="PF07883"/>
    </source>
</evidence>
<dbReference type="InterPro" id="IPR051610">
    <property type="entry name" value="GPI/OXD"/>
</dbReference>
<dbReference type="Gene3D" id="2.60.120.10">
    <property type="entry name" value="Jelly Rolls"/>
    <property type="match status" value="2"/>
</dbReference>
<dbReference type="AlphaFoldDB" id="A0A6A6Y0P7"/>
<dbReference type="PANTHER" id="PTHR35848">
    <property type="entry name" value="OXALATE-BINDING PROTEIN"/>
    <property type="match status" value="1"/>
</dbReference>
<dbReference type="OrthoDB" id="4540633at2759"/>
<name>A0A6A6Y0P7_9PEZI</name>
<proteinExistence type="predicted"/>
<dbReference type="RefSeq" id="XP_033569306.1">
    <property type="nucleotide sequence ID" value="XM_033718428.1"/>
</dbReference>
<feature type="domain" description="Cupin type-2" evidence="2">
    <location>
        <begin position="32"/>
        <end position="102"/>
    </location>
</feature>
<dbReference type="SUPFAM" id="SSF51182">
    <property type="entry name" value="RmlC-like cupins"/>
    <property type="match status" value="1"/>
</dbReference>
<dbReference type="PANTHER" id="PTHR35848:SF6">
    <property type="entry name" value="CUPIN TYPE-2 DOMAIN-CONTAINING PROTEIN"/>
    <property type="match status" value="1"/>
</dbReference>
<organism evidence="3">
    <name type="scientific">Mytilinidion resinicola</name>
    <dbReference type="NCBI Taxonomy" id="574789"/>
    <lineage>
        <taxon>Eukaryota</taxon>
        <taxon>Fungi</taxon>
        <taxon>Dikarya</taxon>
        <taxon>Ascomycota</taxon>
        <taxon>Pezizomycotina</taxon>
        <taxon>Dothideomycetes</taxon>
        <taxon>Pleosporomycetidae</taxon>
        <taxon>Mytilinidiales</taxon>
        <taxon>Mytilinidiaceae</taxon>
        <taxon>Mytilinidion</taxon>
    </lineage>
</organism>
<evidence type="ECO:0000256" key="1">
    <source>
        <dbReference type="ARBA" id="ARBA00022723"/>
    </source>
</evidence>
<sequence>MRWLISWVGGPAGYVNPSREAAIASDKSVVGLMSLPVGQRQKGLHYHSVTEIYVILKGELEGYDHTGHPHRAGPLDCMYIPKGVPHGVRNCGAEDCELVWVHDGIEKIGTSKYFMDGVVPADYPPQPDITIVRFADLEPSYSPFKAKEVEWMRWVVSWVAGKKEDGYENYNPGVAAASEKCGIGMTVIQPGQKSVPYTQKDAETLVVMRGKALINFAEESKGKWREELGRLDGAYVPGCAVRGVRNHGDEPLFLMCVQERPQRVGNVVYH</sequence>
<dbReference type="EMBL" id="MU003724">
    <property type="protein sequence ID" value="KAF2802342.1"/>
    <property type="molecule type" value="Genomic_DNA"/>
</dbReference>
<evidence type="ECO:0000313" key="4">
    <source>
        <dbReference type="Proteomes" id="UP000504636"/>
    </source>
</evidence>